<evidence type="ECO:0000256" key="1">
    <source>
        <dbReference type="ARBA" id="ARBA00004370"/>
    </source>
</evidence>
<name>A0ABR2BH17_9ROSI</name>
<keyword evidence="7" id="KW-1185">Reference proteome</keyword>
<dbReference type="Proteomes" id="UP001472677">
    <property type="component" value="Unassembled WGS sequence"/>
</dbReference>
<reference evidence="6 7" key="1">
    <citation type="journal article" date="2024" name="G3 (Bethesda)">
        <title>Genome assembly of Hibiscus sabdariffa L. provides insights into metabolisms of medicinal natural products.</title>
        <authorList>
            <person name="Kim T."/>
        </authorList>
    </citation>
    <scope>NUCLEOTIDE SEQUENCE [LARGE SCALE GENOMIC DNA]</scope>
    <source>
        <strain evidence="6">TK-2024</strain>
        <tissue evidence="6">Old leaves</tissue>
    </source>
</reference>
<proteinExistence type="inferred from homology"/>
<sequence>MEGKKGNGGGDDGGRGNVTPAAVLRFSMANNKQPQDPTTHDNKSPAFGGSVTRDKGGNGRKRSCLEGCVFALCCCWLWEACFDL</sequence>
<evidence type="ECO:0000313" key="6">
    <source>
        <dbReference type="EMBL" id="KAK8505723.1"/>
    </source>
</evidence>
<organism evidence="6 7">
    <name type="scientific">Hibiscus sabdariffa</name>
    <name type="common">roselle</name>
    <dbReference type="NCBI Taxonomy" id="183260"/>
    <lineage>
        <taxon>Eukaryota</taxon>
        <taxon>Viridiplantae</taxon>
        <taxon>Streptophyta</taxon>
        <taxon>Embryophyta</taxon>
        <taxon>Tracheophyta</taxon>
        <taxon>Spermatophyta</taxon>
        <taxon>Magnoliopsida</taxon>
        <taxon>eudicotyledons</taxon>
        <taxon>Gunneridae</taxon>
        <taxon>Pentapetalae</taxon>
        <taxon>rosids</taxon>
        <taxon>malvids</taxon>
        <taxon>Malvales</taxon>
        <taxon>Malvaceae</taxon>
        <taxon>Malvoideae</taxon>
        <taxon>Hibiscus</taxon>
    </lineage>
</organism>
<comment type="caution">
    <text evidence="6">The sequence shown here is derived from an EMBL/GenBank/DDBJ whole genome shotgun (WGS) entry which is preliminary data.</text>
</comment>
<comment type="subcellular location">
    <subcellularLocation>
        <location evidence="1">Membrane</location>
    </subcellularLocation>
</comment>
<feature type="region of interest" description="Disordered" evidence="4">
    <location>
        <begin position="1"/>
        <end position="60"/>
    </location>
</feature>
<evidence type="ECO:0000259" key="5">
    <source>
        <dbReference type="Pfam" id="PF12734"/>
    </source>
</evidence>
<dbReference type="InterPro" id="IPR028144">
    <property type="entry name" value="CYSTM_dom"/>
</dbReference>
<evidence type="ECO:0000313" key="7">
    <source>
        <dbReference type="Proteomes" id="UP001472677"/>
    </source>
</evidence>
<protein>
    <recommendedName>
        <fullName evidence="5">Cysteine-rich transmembrane domain-containing protein</fullName>
    </recommendedName>
</protein>
<feature type="compositionally biased region" description="Polar residues" evidence="4">
    <location>
        <begin position="28"/>
        <end position="37"/>
    </location>
</feature>
<feature type="compositionally biased region" description="Gly residues" evidence="4">
    <location>
        <begin position="1"/>
        <end position="11"/>
    </location>
</feature>
<feature type="domain" description="Cysteine-rich transmembrane" evidence="5">
    <location>
        <begin position="55"/>
        <end position="82"/>
    </location>
</feature>
<accession>A0ABR2BH17</accession>
<gene>
    <name evidence="6" type="ORF">V6N12_024706</name>
</gene>
<evidence type="ECO:0000256" key="3">
    <source>
        <dbReference type="ARBA" id="ARBA00023136"/>
    </source>
</evidence>
<keyword evidence="3" id="KW-0472">Membrane</keyword>
<evidence type="ECO:0000256" key="4">
    <source>
        <dbReference type="SAM" id="MobiDB-lite"/>
    </source>
</evidence>
<comment type="similarity">
    <text evidence="2">Belongs to the CYSTM1 family.</text>
</comment>
<dbReference type="Pfam" id="PF12734">
    <property type="entry name" value="CYSTM"/>
    <property type="match status" value="1"/>
</dbReference>
<dbReference type="EMBL" id="JBBPBM010000124">
    <property type="protein sequence ID" value="KAK8505723.1"/>
    <property type="molecule type" value="Genomic_DNA"/>
</dbReference>
<evidence type="ECO:0000256" key="2">
    <source>
        <dbReference type="ARBA" id="ARBA00009444"/>
    </source>
</evidence>